<feature type="signal peptide" evidence="1">
    <location>
        <begin position="1"/>
        <end position="20"/>
    </location>
</feature>
<keyword evidence="3" id="KW-1185">Reference proteome</keyword>
<evidence type="ECO:0008006" key="4">
    <source>
        <dbReference type="Google" id="ProtNLM"/>
    </source>
</evidence>
<reference evidence="2 3" key="1">
    <citation type="submission" date="2016-11" db="EMBL/GenBank/DDBJ databases">
        <authorList>
            <person name="Jaros S."/>
            <person name="Januszkiewicz K."/>
            <person name="Wedrychowicz H."/>
        </authorList>
    </citation>
    <scope>NUCLEOTIDE SEQUENCE [LARGE SCALE GENOMIC DNA]</scope>
    <source>
        <strain evidence="2 3">DSM 25660</strain>
    </source>
</reference>
<feature type="chain" id="PRO_5012138113" description="DUF4835 domain-containing protein" evidence="1">
    <location>
        <begin position="21"/>
        <end position="297"/>
    </location>
</feature>
<evidence type="ECO:0000313" key="3">
    <source>
        <dbReference type="Proteomes" id="UP000184147"/>
    </source>
</evidence>
<dbReference type="InterPro" id="IPR032274">
    <property type="entry name" value="DUF4835"/>
</dbReference>
<dbReference type="AlphaFoldDB" id="A0A1M5A1Y7"/>
<evidence type="ECO:0000256" key="1">
    <source>
        <dbReference type="SAM" id="SignalP"/>
    </source>
</evidence>
<dbReference type="STRING" id="1124188.SAMN05444377_105113"/>
<gene>
    <name evidence="2" type="ORF">SAMN05444377_105113</name>
</gene>
<dbReference type="OrthoDB" id="9773381at2"/>
<keyword evidence="1" id="KW-0732">Signal</keyword>
<organism evidence="2 3">
    <name type="scientific">Flavobacterium fontis</name>
    <dbReference type="NCBI Taxonomy" id="1124188"/>
    <lineage>
        <taxon>Bacteria</taxon>
        <taxon>Pseudomonadati</taxon>
        <taxon>Bacteroidota</taxon>
        <taxon>Flavobacteriia</taxon>
        <taxon>Flavobacteriales</taxon>
        <taxon>Flavobacteriaceae</taxon>
        <taxon>Flavobacterium</taxon>
    </lineage>
</organism>
<dbReference type="Proteomes" id="UP000184147">
    <property type="component" value="Unassembled WGS sequence"/>
</dbReference>
<sequence>MRDKLLLLVVLILSIGTVNAQEINCRVVINYDKITNVNTQIFKSLETSINDFINKTVWTEKTFENQEKISCSMFITINAYENNNFDASLQVQSSRPIFNSGYSSNLLNINDKDFQFQYVEFQQMYFNPNSYDSNLMSTLAFYIYIILGIDAESFELDSGLPYFQKAQEVVNLAMPGGGKGWQQSDRTNNRYYLVADLLSGTFKPYLEAIYKYHFQGLDLMHKDLKAGKKAIVESINSLEALHKTRPNAFLTRLFFDAKADELVAILSGGPAVPADGIVDKLSRISPLNSSKWNAIKF</sequence>
<dbReference type="EMBL" id="FQVQ01000005">
    <property type="protein sequence ID" value="SHF24241.1"/>
    <property type="molecule type" value="Genomic_DNA"/>
</dbReference>
<name>A0A1M5A1Y7_9FLAO</name>
<accession>A0A1M5A1Y7</accession>
<protein>
    <recommendedName>
        <fullName evidence="4">DUF4835 domain-containing protein</fullName>
    </recommendedName>
</protein>
<proteinExistence type="predicted"/>
<evidence type="ECO:0000313" key="2">
    <source>
        <dbReference type="EMBL" id="SHF24241.1"/>
    </source>
</evidence>
<dbReference type="Pfam" id="PF16119">
    <property type="entry name" value="DUF4835"/>
    <property type="match status" value="1"/>
</dbReference>
<dbReference type="RefSeq" id="WP_073362626.1">
    <property type="nucleotide sequence ID" value="NZ_FQVQ01000005.1"/>
</dbReference>